<dbReference type="GO" id="GO:0052381">
    <property type="term" value="F:tRNA dimethylallyltransferase activity"/>
    <property type="evidence" value="ECO:0007669"/>
    <property type="project" value="UniProtKB-UniRule"/>
</dbReference>
<evidence type="ECO:0000256" key="11">
    <source>
        <dbReference type="RuleBase" id="RU003783"/>
    </source>
</evidence>
<dbReference type="HAMAP" id="MF_00185">
    <property type="entry name" value="IPP_trans"/>
    <property type="match status" value="1"/>
</dbReference>
<dbReference type="PATRIC" id="fig|1433287.3.peg.1901"/>
<gene>
    <name evidence="10" type="primary">miaA</name>
    <name evidence="14" type="ORF">X808_19060</name>
</gene>
<comment type="subunit">
    <text evidence="10">Monomer.</text>
</comment>
<evidence type="ECO:0000256" key="9">
    <source>
        <dbReference type="ARBA" id="ARBA00049563"/>
    </source>
</evidence>
<evidence type="ECO:0000256" key="6">
    <source>
        <dbReference type="ARBA" id="ARBA00022741"/>
    </source>
</evidence>
<dbReference type="HOGENOM" id="CLU_032616_0_0_6"/>
<dbReference type="NCBIfam" id="TIGR00174">
    <property type="entry name" value="miaA"/>
    <property type="match status" value="1"/>
</dbReference>
<dbReference type="EMBL" id="CP006943">
    <property type="protein sequence ID" value="AHG76426.1"/>
    <property type="molecule type" value="Genomic_DNA"/>
</dbReference>
<keyword evidence="8 10" id="KW-0460">Magnesium</keyword>
<evidence type="ECO:0000256" key="8">
    <source>
        <dbReference type="ARBA" id="ARBA00022842"/>
    </source>
</evidence>
<feature type="region of interest" description="Interaction with substrate tRNA" evidence="10">
    <location>
        <begin position="39"/>
        <end position="42"/>
    </location>
</feature>
<keyword evidence="4 10" id="KW-0808">Transferase</keyword>
<keyword evidence="6 10" id="KW-0547">Nucleotide-binding</keyword>
<comment type="cofactor">
    <cofactor evidence="1 10">
        <name>Mg(2+)</name>
        <dbReference type="ChEBI" id="CHEBI:18420"/>
    </cofactor>
</comment>
<dbReference type="Proteomes" id="UP000066995">
    <property type="component" value="Chromosome"/>
</dbReference>
<evidence type="ECO:0000313" key="15">
    <source>
        <dbReference type="Proteomes" id="UP000066995"/>
    </source>
</evidence>
<feature type="region of interest" description="Interaction with substrate tRNA" evidence="10">
    <location>
        <begin position="277"/>
        <end position="284"/>
    </location>
</feature>
<evidence type="ECO:0000256" key="10">
    <source>
        <dbReference type="HAMAP-Rule" id="MF_00185"/>
    </source>
</evidence>
<accession>W0QD19</accession>
<dbReference type="InterPro" id="IPR018022">
    <property type="entry name" value="IPT"/>
</dbReference>
<name>W0QD19_9PAST</name>
<reference evidence="14 15" key="1">
    <citation type="submission" date="2013-12" db="EMBL/GenBank/DDBJ databases">
        <title>Annotation of the Mannheimia varigena USDA-ARS-USMARC-1296 complete genome.</title>
        <authorList>
            <person name="Harhay G.P."/>
            <person name="Clawson M.L."/>
            <person name="Murray R.W."/>
            <person name="Lubbers B.V."/>
            <person name="Heaton M.P."/>
            <person name="Chitko-Mckown C.G."/>
            <person name="Harhay D.M."/>
            <person name="Smith T.P.L."/>
        </authorList>
    </citation>
    <scope>NUCLEOTIDE SEQUENCE [LARGE SCALE GENOMIC DNA]</scope>
    <source>
        <strain evidence="14 15">USDA-ARS-USMARC-1296</strain>
    </source>
</reference>
<dbReference type="Pfam" id="PF01715">
    <property type="entry name" value="IPPT"/>
    <property type="match status" value="1"/>
</dbReference>
<evidence type="ECO:0000256" key="1">
    <source>
        <dbReference type="ARBA" id="ARBA00001946"/>
    </source>
</evidence>
<dbReference type="KEGG" id="mvi:X808_19060"/>
<evidence type="ECO:0000256" key="2">
    <source>
        <dbReference type="ARBA" id="ARBA00003213"/>
    </source>
</evidence>
<dbReference type="GO" id="GO:0006400">
    <property type="term" value="P:tRNA modification"/>
    <property type="evidence" value="ECO:0007669"/>
    <property type="project" value="TreeGrafter"/>
</dbReference>
<dbReference type="PANTHER" id="PTHR11088:SF60">
    <property type="entry name" value="TRNA DIMETHYLALLYLTRANSFERASE"/>
    <property type="match status" value="1"/>
</dbReference>
<feature type="region of interest" description="Interaction with substrate tRNA" evidence="10">
    <location>
        <begin position="244"/>
        <end position="249"/>
    </location>
</feature>
<dbReference type="Gene3D" id="3.40.50.300">
    <property type="entry name" value="P-loop containing nucleotide triphosphate hydrolases"/>
    <property type="match status" value="1"/>
</dbReference>
<dbReference type="RefSeq" id="WP_081732165.1">
    <property type="nucleotide sequence ID" value="NZ_CP006943.1"/>
</dbReference>
<dbReference type="PANTHER" id="PTHR11088">
    <property type="entry name" value="TRNA DIMETHYLALLYLTRANSFERASE"/>
    <property type="match status" value="1"/>
</dbReference>
<dbReference type="EC" id="2.5.1.75" evidence="10"/>
<dbReference type="STRING" id="1433287.X808_19060"/>
<keyword evidence="15" id="KW-1185">Reference proteome</keyword>
<sequence>MIKPNKPLALFLMGPTASGKTDLAIALRQELPVEVISVDSALIYKGMDIGTAKPSKAELELAPHRLIDILDPAESYSAMNFHADALREMAEITAQGKIPLLVGGTMLYYKALLEGLSPLPSADPAIRTDIEARAEQYGWAALHQELTNIDPVAGARINSNDSQRINRALEVFYITGKTMTELTAQQGEALPYNILQFAIAPQDRAVLHQRIEQRFHKMIDLGFEDEVKRLFLREDLHINLPSIRCVGYRQMWEYLQGEISLDEAIFKGICATRQLAKRQITWLRSWQGELTWLDSLDPTSSKAKMMEKIDHYLKNCDNI</sequence>
<dbReference type="AlphaFoldDB" id="W0QD19"/>
<dbReference type="eggNOG" id="COG0324">
    <property type="taxonomic scope" value="Bacteria"/>
</dbReference>
<comment type="catalytic activity">
    <reaction evidence="9 10 11">
        <text>adenosine(37) in tRNA + dimethylallyl diphosphate = N(6)-dimethylallyladenosine(37) in tRNA + diphosphate</text>
        <dbReference type="Rhea" id="RHEA:26482"/>
        <dbReference type="Rhea" id="RHEA-COMP:10162"/>
        <dbReference type="Rhea" id="RHEA-COMP:10375"/>
        <dbReference type="ChEBI" id="CHEBI:33019"/>
        <dbReference type="ChEBI" id="CHEBI:57623"/>
        <dbReference type="ChEBI" id="CHEBI:74411"/>
        <dbReference type="ChEBI" id="CHEBI:74415"/>
        <dbReference type="EC" id="2.5.1.75"/>
    </reaction>
</comment>
<dbReference type="Gene3D" id="1.10.20.140">
    <property type="match status" value="1"/>
</dbReference>
<dbReference type="GO" id="GO:0005524">
    <property type="term" value="F:ATP binding"/>
    <property type="evidence" value="ECO:0007669"/>
    <property type="project" value="UniProtKB-UniRule"/>
</dbReference>
<evidence type="ECO:0000256" key="7">
    <source>
        <dbReference type="ARBA" id="ARBA00022840"/>
    </source>
</evidence>
<protein>
    <recommendedName>
        <fullName evidence="10">tRNA dimethylallyltransferase</fullName>
        <ecNumber evidence="10">2.5.1.75</ecNumber>
    </recommendedName>
    <alternativeName>
        <fullName evidence="10">Dimethylallyl diphosphate:tRNA dimethylallyltransferase</fullName>
        <shortName evidence="10">DMAPP:tRNA dimethylallyltransferase</shortName>
        <shortName evidence="10">DMATase</shortName>
    </alternativeName>
    <alternativeName>
        <fullName evidence="10">Isopentenyl-diphosphate:tRNA isopentenyltransferase</fullName>
        <shortName evidence="10">IPP transferase</shortName>
        <shortName evidence="10">IPPT</shortName>
        <shortName evidence="10">IPTase</shortName>
    </alternativeName>
</protein>
<keyword evidence="5 10" id="KW-0819">tRNA processing</keyword>
<dbReference type="FunFam" id="1.10.20.140:FF:000001">
    <property type="entry name" value="tRNA dimethylallyltransferase"/>
    <property type="match status" value="1"/>
</dbReference>
<evidence type="ECO:0000313" key="14">
    <source>
        <dbReference type="EMBL" id="AHG76426.1"/>
    </source>
</evidence>
<evidence type="ECO:0000256" key="3">
    <source>
        <dbReference type="ARBA" id="ARBA00005842"/>
    </source>
</evidence>
<comment type="similarity">
    <text evidence="3 10 13">Belongs to the IPP transferase family.</text>
</comment>
<feature type="region of interest" description="Interaction with substrate tRNA" evidence="10">
    <location>
        <begin position="163"/>
        <end position="167"/>
    </location>
</feature>
<feature type="binding site" evidence="10">
    <location>
        <begin position="14"/>
        <end position="21"/>
    </location>
    <ligand>
        <name>ATP</name>
        <dbReference type="ChEBI" id="CHEBI:30616"/>
    </ligand>
</feature>
<comment type="function">
    <text evidence="2 10 12">Catalyzes the transfer of a dimethylallyl group onto the adenine at position 37 in tRNAs that read codons beginning with uridine, leading to the formation of N6-(dimethylallyl)adenosine (i(6)A).</text>
</comment>
<feature type="binding site" evidence="10">
    <location>
        <begin position="16"/>
        <end position="21"/>
    </location>
    <ligand>
        <name>substrate</name>
    </ligand>
</feature>
<evidence type="ECO:0000256" key="12">
    <source>
        <dbReference type="RuleBase" id="RU003784"/>
    </source>
</evidence>
<proteinExistence type="inferred from homology"/>
<dbReference type="InterPro" id="IPR039657">
    <property type="entry name" value="Dimethylallyltransferase"/>
</dbReference>
<evidence type="ECO:0000256" key="5">
    <source>
        <dbReference type="ARBA" id="ARBA00022694"/>
    </source>
</evidence>
<keyword evidence="7 10" id="KW-0067">ATP-binding</keyword>
<feature type="site" description="Interaction with substrate tRNA" evidence="10">
    <location>
        <position position="127"/>
    </location>
</feature>
<dbReference type="SUPFAM" id="SSF52540">
    <property type="entry name" value="P-loop containing nucleoside triphosphate hydrolases"/>
    <property type="match status" value="1"/>
</dbReference>
<evidence type="ECO:0000256" key="13">
    <source>
        <dbReference type="RuleBase" id="RU003785"/>
    </source>
</evidence>
<evidence type="ECO:0000256" key="4">
    <source>
        <dbReference type="ARBA" id="ARBA00022679"/>
    </source>
</evidence>
<dbReference type="OrthoDB" id="9776390at2"/>
<dbReference type="InterPro" id="IPR027417">
    <property type="entry name" value="P-loop_NTPase"/>
</dbReference>
<feature type="site" description="Interaction with substrate tRNA" evidence="10">
    <location>
        <position position="105"/>
    </location>
</feature>
<organism evidence="14 15">
    <name type="scientific">Mannheimia varigena USDA-ARS-USMARC-1296</name>
    <dbReference type="NCBI Taxonomy" id="1433287"/>
    <lineage>
        <taxon>Bacteria</taxon>
        <taxon>Pseudomonadati</taxon>
        <taxon>Pseudomonadota</taxon>
        <taxon>Gammaproteobacteria</taxon>
        <taxon>Pasteurellales</taxon>
        <taxon>Pasteurellaceae</taxon>
        <taxon>Mannheimia</taxon>
    </lineage>
</organism>